<sequence length="81" mass="8999">MFVIYDTKIKTTNPVIIVTKVIFDKFKSHLSTYQKAYITPGIKLTTKIICGDNNFSTPFSLLGNIPIINSNVNITTNSVTS</sequence>
<comment type="caution">
    <text evidence="1">The sequence shown here is derived from an EMBL/GenBank/DDBJ whole genome shotgun (WGS) entry which is preliminary data.</text>
</comment>
<proteinExistence type="predicted"/>
<protein>
    <submittedName>
        <fullName evidence="1">Uncharacterized protein</fullName>
    </submittedName>
</protein>
<reference evidence="1 2" key="1">
    <citation type="journal article" date="2011" name="J. Bacteriol.">
        <title>Genome Sequence of Lactobacillus salivarius GJ-24, a Probiotic Strain Isolated from Healthy Adult Intestine.</title>
        <authorList>
            <person name="Cho Y.J."/>
            <person name="Choi J.K."/>
            <person name="Kim J.H."/>
            <person name="Lim Y.S."/>
            <person name="Ham J.S."/>
            <person name="Kang D.K."/>
            <person name="Chun J."/>
            <person name="Paik H.D."/>
            <person name="Kim G.B."/>
        </authorList>
    </citation>
    <scope>NUCLEOTIDE SEQUENCE [LARGE SCALE GENOMIC DNA]</scope>
    <source>
        <strain evidence="1 2">GJ-24</strain>
    </source>
</reference>
<gene>
    <name evidence="1" type="ORF">LSGJ_00416</name>
</gene>
<accession>F7QSV1</accession>
<dbReference type="PATRIC" id="fig|1041521.3.peg.419"/>
<dbReference type="AlphaFoldDB" id="F7QSV1"/>
<evidence type="ECO:0000313" key="1">
    <source>
        <dbReference type="EMBL" id="EGM51996.1"/>
    </source>
</evidence>
<dbReference type="Proteomes" id="UP000003074">
    <property type="component" value="Unassembled WGS sequence"/>
</dbReference>
<name>F7QSV1_9LACO</name>
<evidence type="ECO:0000313" key="2">
    <source>
        <dbReference type="Proteomes" id="UP000003074"/>
    </source>
</evidence>
<organism evidence="1 2">
    <name type="scientific">Ligilactobacillus salivarius GJ-24</name>
    <dbReference type="NCBI Taxonomy" id="1041521"/>
    <lineage>
        <taxon>Bacteria</taxon>
        <taxon>Bacillati</taxon>
        <taxon>Bacillota</taxon>
        <taxon>Bacilli</taxon>
        <taxon>Lactobacillales</taxon>
        <taxon>Lactobacillaceae</taxon>
        <taxon>Ligilactobacillus</taxon>
    </lineage>
</organism>
<dbReference type="EMBL" id="AFOI01000002">
    <property type="protein sequence ID" value="EGM51996.1"/>
    <property type="molecule type" value="Genomic_DNA"/>
</dbReference>